<gene>
    <name evidence="1" type="ORF">DCK97_15790</name>
</gene>
<dbReference type="AlphaFoldDB" id="A0A3B9IMF5"/>
<sequence>FPFAETRADGTRLFHTDEPSAATAGTRFEAAALGAIGTPALPAHGPGHRAQADTLLTRADCLVAVVDEGRAALPGGTVDTVRRARAAGKTVIVVPPAP</sequence>
<protein>
    <submittedName>
        <fullName evidence="1">Uncharacterized protein</fullName>
    </submittedName>
</protein>
<comment type="caution">
    <text evidence="1">The sequence shown here is derived from an EMBL/GenBank/DDBJ whole genome shotgun (WGS) entry which is preliminary data.</text>
</comment>
<evidence type="ECO:0000313" key="2">
    <source>
        <dbReference type="Proteomes" id="UP000257706"/>
    </source>
</evidence>
<organism evidence="1 2">
    <name type="scientific">Tistrella mobilis</name>
    <dbReference type="NCBI Taxonomy" id="171437"/>
    <lineage>
        <taxon>Bacteria</taxon>
        <taxon>Pseudomonadati</taxon>
        <taxon>Pseudomonadota</taxon>
        <taxon>Alphaproteobacteria</taxon>
        <taxon>Geminicoccales</taxon>
        <taxon>Geminicoccaceae</taxon>
        <taxon>Tistrella</taxon>
    </lineage>
</organism>
<accession>A0A3B9IMF5</accession>
<dbReference type="EMBL" id="DMAI01000253">
    <property type="protein sequence ID" value="HAE48878.1"/>
    <property type="molecule type" value="Genomic_DNA"/>
</dbReference>
<name>A0A3B9IMF5_9PROT</name>
<feature type="non-terminal residue" evidence="1">
    <location>
        <position position="1"/>
    </location>
</feature>
<proteinExistence type="predicted"/>
<evidence type="ECO:0000313" key="1">
    <source>
        <dbReference type="EMBL" id="HAE48878.1"/>
    </source>
</evidence>
<reference evidence="1 2" key="1">
    <citation type="journal article" date="2018" name="Nat. Biotechnol.">
        <title>A standardized bacterial taxonomy based on genome phylogeny substantially revises the tree of life.</title>
        <authorList>
            <person name="Parks D.H."/>
            <person name="Chuvochina M."/>
            <person name="Waite D.W."/>
            <person name="Rinke C."/>
            <person name="Skarshewski A."/>
            <person name="Chaumeil P.A."/>
            <person name="Hugenholtz P."/>
        </authorList>
    </citation>
    <scope>NUCLEOTIDE SEQUENCE [LARGE SCALE GENOMIC DNA]</scope>
    <source>
        <strain evidence="1">UBA8739</strain>
    </source>
</reference>
<dbReference type="Proteomes" id="UP000257706">
    <property type="component" value="Unassembled WGS sequence"/>
</dbReference>